<feature type="DNA-binding region" description="H-T-H motif" evidence="2">
    <location>
        <begin position="35"/>
        <end position="54"/>
    </location>
</feature>
<dbReference type="Proteomes" id="UP000682403">
    <property type="component" value="Unassembled WGS sequence"/>
</dbReference>
<evidence type="ECO:0000313" key="5">
    <source>
        <dbReference type="Proteomes" id="UP000682403"/>
    </source>
</evidence>
<evidence type="ECO:0000256" key="1">
    <source>
        <dbReference type="ARBA" id="ARBA00023125"/>
    </source>
</evidence>
<reference evidence="4 5" key="1">
    <citation type="submission" date="2021-04" db="EMBL/GenBank/DDBJ databases">
        <title>Metabacillus sp. strain KIGAM252 whole genome sequence.</title>
        <authorList>
            <person name="Seo M.-J."/>
            <person name="Cho E.-S."/>
            <person name="Hwang C.Y."/>
            <person name="Yoon D.J."/>
        </authorList>
    </citation>
    <scope>NUCLEOTIDE SEQUENCE [LARGE SCALE GENOMIC DNA]</scope>
    <source>
        <strain evidence="4 5">KIGAM252</strain>
    </source>
</reference>
<dbReference type="InterPro" id="IPR001647">
    <property type="entry name" value="HTH_TetR"/>
</dbReference>
<dbReference type="Gene3D" id="1.10.357.10">
    <property type="entry name" value="Tetracycline Repressor, domain 2"/>
    <property type="match status" value="1"/>
</dbReference>
<evidence type="ECO:0000256" key="2">
    <source>
        <dbReference type="PROSITE-ProRule" id="PRU00335"/>
    </source>
</evidence>
<dbReference type="RefSeq" id="WP_211561515.1">
    <property type="nucleotide sequence ID" value="NZ_JAGVRK010000001.1"/>
</dbReference>
<dbReference type="SUPFAM" id="SSF46689">
    <property type="entry name" value="Homeodomain-like"/>
    <property type="match status" value="1"/>
</dbReference>
<organism evidence="4 5">
    <name type="scientific">Metabacillus flavus</name>
    <dbReference type="NCBI Taxonomy" id="2823519"/>
    <lineage>
        <taxon>Bacteria</taxon>
        <taxon>Bacillati</taxon>
        <taxon>Bacillota</taxon>
        <taxon>Bacilli</taxon>
        <taxon>Bacillales</taxon>
        <taxon>Bacillaceae</taxon>
        <taxon>Metabacillus</taxon>
    </lineage>
</organism>
<dbReference type="PROSITE" id="PS50977">
    <property type="entry name" value="HTH_TETR_2"/>
    <property type="match status" value="1"/>
</dbReference>
<dbReference type="Pfam" id="PF00440">
    <property type="entry name" value="TetR_N"/>
    <property type="match status" value="1"/>
</dbReference>
<sequence length="201" mass="23353">MAPKQNTAAEMGDTRRNIIKAAEGLFMEYGYRAISTRKIADTCGLTQPALYHHFPNKKSLYVEVVRNYLFEMQTGLERIIKRHPELEDSLYRVTRYIILHQPKKLSQMFHDIEYEMTPEDQMMIHQSWREAYQIPISSIFERAAAEGTIKDPESLAATTSIYSQIFMSMLSHPLQGDSKTLDQRARLYTEVILRGLSLEKM</sequence>
<feature type="domain" description="HTH tetR-type" evidence="3">
    <location>
        <begin position="12"/>
        <end position="72"/>
    </location>
</feature>
<name>A0ABS5LJN8_9BACI</name>
<dbReference type="PANTHER" id="PTHR30055">
    <property type="entry name" value="HTH-TYPE TRANSCRIPTIONAL REGULATOR RUTR"/>
    <property type="match status" value="1"/>
</dbReference>
<dbReference type="EMBL" id="JAGVRK010000001">
    <property type="protein sequence ID" value="MBS2970821.1"/>
    <property type="molecule type" value="Genomic_DNA"/>
</dbReference>
<dbReference type="SUPFAM" id="SSF48498">
    <property type="entry name" value="Tetracyclin repressor-like, C-terminal domain"/>
    <property type="match status" value="1"/>
</dbReference>
<dbReference type="PANTHER" id="PTHR30055:SF226">
    <property type="entry name" value="HTH-TYPE TRANSCRIPTIONAL REGULATOR PKSA"/>
    <property type="match status" value="1"/>
</dbReference>
<dbReference type="InterPro" id="IPR023772">
    <property type="entry name" value="DNA-bd_HTH_TetR-type_CS"/>
</dbReference>
<evidence type="ECO:0000313" key="4">
    <source>
        <dbReference type="EMBL" id="MBS2970821.1"/>
    </source>
</evidence>
<dbReference type="InterPro" id="IPR050109">
    <property type="entry name" value="HTH-type_TetR-like_transc_reg"/>
</dbReference>
<evidence type="ECO:0000259" key="3">
    <source>
        <dbReference type="PROSITE" id="PS50977"/>
    </source>
</evidence>
<dbReference type="PROSITE" id="PS01081">
    <property type="entry name" value="HTH_TETR_1"/>
    <property type="match status" value="1"/>
</dbReference>
<proteinExistence type="predicted"/>
<accession>A0ABS5LJN8</accession>
<dbReference type="InterPro" id="IPR036271">
    <property type="entry name" value="Tet_transcr_reg_TetR-rel_C_sf"/>
</dbReference>
<dbReference type="InterPro" id="IPR009057">
    <property type="entry name" value="Homeodomain-like_sf"/>
</dbReference>
<protein>
    <submittedName>
        <fullName evidence="4">TetR/AcrR family transcriptional regulator</fullName>
    </submittedName>
</protein>
<dbReference type="PRINTS" id="PR00455">
    <property type="entry name" value="HTHTETR"/>
</dbReference>
<keyword evidence="1 2" id="KW-0238">DNA-binding</keyword>
<comment type="caution">
    <text evidence="4">The sequence shown here is derived from an EMBL/GenBank/DDBJ whole genome shotgun (WGS) entry which is preliminary data.</text>
</comment>
<gene>
    <name evidence="4" type="ORF">J9317_18940</name>
</gene>
<keyword evidence="5" id="KW-1185">Reference proteome</keyword>